<dbReference type="EMBL" id="PRDM01000002">
    <property type="protein sequence ID" value="MBE8725049.1"/>
    <property type="molecule type" value="Genomic_DNA"/>
</dbReference>
<sequence length="78" mass="8944">MKLSNQNHNNALKITLWSDFFFLILIISPSAVISTKEKSPRVTLQTESNFATLLTEISPFDRNDKHVVFAAKIIYFKT</sequence>
<protein>
    <submittedName>
        <fullName evidence="2">Uncharacterized protein</fullName>
    </submittedName>
</protein>
<proteinExistence type="predicted"/>
<keyword evidence="1" id="KW-0472">Membrane</keyword>
<keyword evidence="3" id="KW-1185">Reference proteome</keyword>
<evidence type="ECO:0000313" key="2">
    <source>
        <dbReference type="EMBL" id="MBE8725049.1"/>
    </source>
</evidence>
<evidence type="ECO:0000313" key="3">
    <source>
        <dbReference type="Proteomes" id="UP000640614"/>
    </source>
</evidence>
<keyword evidence="1" id="KW-1133">Transmembrane helix</keyword>
<comment type="caution">
    <text evidence="2">The sequence shown here is derived from an EMBL/GenBank/DDBJ whole genome shotgun (WGS) entry which is preliminary data.</text>
</comment>
<dbReference type="Proteomes" id="UP000640614">
    <property type="component" value="Unassembled WGS sequence"/>
</dbReference>
<accession>A0ABR9TJM1</accession>
<keyword evidence="1" id="KW-0812">Transmembrane</keyword>
<name>A0ABR9TJM1_9FLAO</name>
<organism evidence="2 3">
    <name type="scientific">Flavobacterium hungaricum</name>
    <dbReference type="NCBI Taxonomy" id="2082725"/>
    <lineage>
        <taxon>Bacteria</taxon>
        <taxon>Pseudomonadati</taxon>
        <taxon>Bacteroidota</taxon>
        <taxon>Flavobacteriia</taxon>
        <taxon>Flavobacteriales</taxon>
        <taxon>Flavobacteriaceae</taxon>
        <taxon>Flavobacterium</taxon>
    </lineage>
</organism>
<gene>
    <name evidence="2" type="ORF">C4F50_08830</name>
</gene>
<evidence type="ECO:0000256" key="1">
    <source>
        <dbReference type="SAM" id="Phobius"/>
    </source>
</evidence>
<reference evidence="2 3" key="1">
    <citation type="submission" date="2018-07" db="EMBL/GenBank/DDBJ databases">
        <title>Genome assembly of strain KB82.</title>
        <authorList>
            <person name="Kukolya J."/>
            <person name="Horvath B."/>
            <person name="Nagy I."/>
            <person name="Toth A."/>
        </authorList>
    </citation>
    <scope>NUCLEOTIDE SEQUENCE [LARGE SCALE GENOMIC DNA]</scope>
    <source>
        <strain evidence="2 3">Kb82</strain>
    </source>
</reference>
<feature type="transmembrane region" description="Helical" evidence="1">
    <location>
        <begin position="14"/>
        <end position="33"/>
    </location>
</feature>